<dbReference type="EMBL" id="JADEXQ010000086">
    <property type="protein sequence ID" value="MBE9032047.1"/>
    <property type="molecule type" value="Genomic_DNA"/>
</dbReference>
<reference evidence="2" key="1">
    <citation type="submission" date="2020-10" db="EMBL/GenBank/DDBJ databases">
        <authorList>
            <person name="Castelo-Branco R."/>
            <person name="Eusebio N."/>
            <person name="Adriana R."/>
            <person name="Vieira A."/>
            <person name="Brugerolle De Fraissinette N."/>
            <person name="Rezende De Castro R."/>
            <person name="Schneider M.P."/>
            <person name="Vasconcelos V."/>
            <person name="Leao P.N."/>
        </authorList>
    </citation>
    <scope>NUCLEOTIDE SEQUENCE</scope>
    <source>
        <strain evidence="2">LEGE 11480</strain>
    </source>
</reference>
<evidence type="ECO:0000313" key="3">
    <source>
        <dbReference type="Proteomes" id="UP000625316"/>
    </source>
</evidence>
<dbReference type="Proteomes" id="UP000625316">
    <property type="component" value="Unassembled WGS sequence"/>
</dbReference>
<keyword evidence="1" id="KW-0677">Repeat</keyword>
<name>A0A928VT36_9CYAN</name>
<dbReference type="Pfam" id="PF00805">
    <property type="entry name" value="Pentapeptide"/>
    <property type="match status" value="3"/>
</dbReference>
<accession>A0A928VT36</accession>
<evidence type="ECO:0000313" key="2">
    <source>
        <dbReference type="EMBL" id="MBE9032047.1"/>
    </source>
</evidence>
<organism evidence="2 3">
    <name type="scientific">Romeriopsis navalis LEGE 11480</name>
    <dbReference type="NCBI Taxonomy" id="2777977"/>
    <lineage>
        <taxon>Bacteria</taxon>
        <taxon>Bacillati</taxon>
        <taxon>Cyanobacteriota</taxon>
        <taxon>Cyanophyceae</taxon>
        <taxon>Leptolyngbyales</taxon>
        <taxon>Leptolyngbyaceae</taxon>
        <taxon>Romeriopsis</taxon>
        <taxon>Romeriopsis navalis</taxon>
    </lineage>
</organism>
<protein>
    <submittedName>
        <fullName evidence="2">Pentapeptide repeat-containing protein</fullName>
    </submittedName>
</protein>
<dbReference type="PANTHER" id="PTHR47485:SF1">
    <property type="entry name" value="THYLAKOID LUMENAL 17.4 KDA PROTEIN, CHLOROPLASTIC"/>
    <property type="match status" value="1"/>
</dbReference>
<proteinExistence type="predicted"/>
<keyword evidence="3" id="KW-1185">Reference proteome</keyword>
<sequence length="493" mass="54166">MNSEALLAQYDGGDRQFETVELTDAKLTHQKLPGINLRRAQLVGANFQGGDLALADFSQANLRSADLRYANLQRADLSEADLTGANLSDANLSAAQLSYTTLNYAELHQADLRHSNLSGASFVGAKLPGADLSNANLAGSDLRGAEFRQTKLDCANLRGANLQDANLRWADLSGADLSGADLSGATLSGATLTGANLSGTILIDAVFVHADLTRANLNEVDWSGADFTAAKMTGVKLHNTRPFGATFDGLECQWLDLSANGDHSTTFQFSSKNPYEYFYKAAPTVEIIIDGRLNTEGHSALAVIYQRLARQLKTALPTPHVLPDRKRTRLTFTLHRDEKLFLTAYTMMFPFTDAVISHQALVEQLRSITQECLQQSKPQMQAFQRMVTNLNQQRQKTIADAQLQSLAQSVQSVPFFQAPTRIIVTNSNAHRLVLYGNPTFGRRSSQMLASCLNSEQTVLQTSGGRLSRPSREEVIHFINRFRWSEHYLRGIAS</sequence>
<dbReference type="PANTHER" id="PTHR47485">
    <property type="entry name" value="THYLAKOID LUMENAL 17.4 KDA PROTEIN, CHLOROPLASTIC"/>
    <property type="match status" value="1"/>
</dbReference>
<dbReference type="AlphaFoldDB" id="A0A928VT36"/>
<dbReference type="Gene3D" id="2.160.20.80">
    <property type="entry name" value="E3 ubiquitin-protein ligase SopA"/>
    <property type="match status" value="2"/>
</dbReference>
<comment type="caution">
    <text evidence="2">The sequence shown here is derived from an EMBL/GenBank/DDBJ whole genome shotgun (WGS) entry which is preliminary data.</text>
</comment>
<evidence type="ECO:0000256" key="1">
    <source>
        <dbReference type="ARBA" id="ARBA00022737"/>
    </source>
</evidence>
<dbReference type="RefSeq" id="WP_264326873.1">
    <property type="nucleotide sequence ID" value="NZ_JADEXQ010000086.1"/>
</dbReference>
<dbReference type="InterPro" id="IPR001646">
    <property type="entry name" value="5peptide_repeat"/>
</dbReference>
<dbReference type="SUPFAM" id="SSF141571">
    <property type="entry name" value="Pentapeptide repeat-like"/>
    <property type="match status" value="1"/>
</dbReference>
<gene>
    <name evidence="2" type="ORF">IQ266_20115</name>
</gene>